<sequence length="211" mass="23030">MSYSVGFTLPEHTPQIYDTIPETAWTPAYNADGQPRDGADVAEITALLDLAAWPQGMRVNRAQRAAPPGSPAALRGRRGLPADRLRHQHEGGAARRPRGPPPATSPLPGDRIRCAKDTGLDRFPLQGFAQNRVWCLIVALACDLLAFSQLLALTSTPARAWEPRTIRLRLMSIPAVIAHHARRTVLRYKADHPFTSLLLDGLGHLQALPAP</sequence>
<comment type="caution">
    <text evidence="3">The sequence shown here is derived from an EMBL/GenBank/DDBJ whole genome shotgun (WGS) entry which is preliminary data.</text>
</comment>
<accession>A0ABX3EYQ4</accession>
<dbReference type="Proteomes" id="UP000186781">
    <property type="component" value="Unassembled WGS sequence"/>
</dbReference>
<keyword evidence="4" id="KW-1185">Reference proteome</keyword>
<evidence type="ECO:0000313" key="4">
    <source>
        <dbReference type="Proteomes" id="UP000186781"/>
    </source>
</evidence>
<dbReference type="EMBL" id="MSKX01000048">
    <property type="protein sequence ID" value="OLO80385.1"/>
    <property type="molecule type" value="Genomic_DNA"/>
</dbReference>
<evidence type="ECO:0000313" key="3">
    <source>
        <dbReference type="EMBL" id="OLO80385.1"/>
    </source>
</evidence>
<reference evidence="3 4" key="1">
    <citation type="submission" date="2016-12" db="EMBL/GenBank/DDBJ databases">
        <title>Genomic comparison of strains in the 'Actinomyces naeslundii' group.</title>
        <authorList>
            <person name="Mughal S.R."/>
            <person name="Do T."/>
            <person name="Gilbert S.C."/>
            <person name="Witherden E.A."/>
            <person name="Didelot X."/>
            <person name="Beighton D."/>
        </authorList>
    </citation>
    <scope>NUCLEOTIDE SEQUENCE [LARGE SCALE GENOMIC DNA]</scope>
    <source>
        <strain evidence="3 4">WE6B-3</strain>
    </source>
</reference>
<dbReference type="Pfam" id="PF13701">
    <property type="entry name" value="DDE_Tnp_1_4"/>
    <property type="match status" value="1"/>
</dbReference>
<protein>
    <recommendedName>
        <fullName evidence="2">Transposase DDE domain-containing protein</fullName>
    </recommendedName>
</protein>
<feature type="domain" description="Transposase DDE" evidence="2">
    <location>
        <begin position="110"/>
        <end position="209"/>
    </location>
</feature>
<evidence type="ECO:0000256" key="1">
    <source>
        <dbReference type="SAM" id="MobiDB-lite"/>
    </source>
</evidence>
<feature type="region of interest" description="Disordered" evidence="1">
    <location>
        <begin position="87"/>
        <end position="109"/>
    </location>
</feature>
<dbReference type="InterPro" id="IPR025668">
    <property type="entry name" value="Tnp_DDE_dom"/>
</dbReference>
<evidence type="ECO:0000259" key="2">
    <source>
        <dbReference type="Pfam" id="PF13701"/>
    </source>
</evidence>
<name>A0ABX3EYQ4_ACTNA</name>
<gene>
    <name evidence="3" type="ORF">BKH13_13615</name>
</gene>
<organism evidence="3 4">
    <name type="scientific">Actinomyces naeslundii</name>
    <dbReference type="NCBI Taxonomy" id="1655"/>
    <lineage>
        <taxon>Bacteria</taxon>
        <taxon>Bacillati</taxon>
        <taxon>Actinomycetota</taxon>
        <taxon>Actinomycetes</taxon>
        <taxon>Actinomycetales</taxon>
        <taxon>Actinomycetaceae</taxon>
        <taxon>Actinomyces</taxon>
    </lineage>
</organism>
<proteinExistence type="predicted"/>